<keyword evidence="1" id="KW-1133">Transmembrane helix</keyword>
<comment type="caution">
    <text evidence="2">The sequence shown here is derived from an EMBL/GenBank/DDBJ whole genome shotgun (WGS) entry which is preliminary data.</text>
</comment>
<keyword evidence="3" id="KW-1185">Reference proteome</keyword>
<name>A0ABS9ZUA7_9SPHI</name>
<accession>A0ABS9ZUA7</accession>
<keyword evidence="1" id="KW-0472">Membrane</keyword>
<gene>
    <name evidence="2" type="ORF">MMF97_04470</name>
</gene>
<evidence type="ECO:0000313" key="2">
    <source>
        <dbReference type="EMBL" id="MCJ0741957.1"/>
    </source>
</evidence>
<proteinExistence type="predicted"/>
<evidence type="ECO:0000256" key="1">
    <source>
        <dbReference type="SAM" id="Phobius"/>
    </source>
</evidence>
<dbReference type="RefSeq" id="WP_243359812.1">
    <property type="nucleotide sequence ID" value="NZ_JALGBH010000001.1"/>
</dbReference>
<dbReference type="Proteomes" id="UP001165460">
    <property type="component" value="Unassembled WGS sequence"/>
</dbReference>
<organism evidence="2 3">
    <name type="scientific">Pedobacter montanisoli</name>
    <dbReference type="NCBI Taxonomy" id="2923277"/>
    <lineage>
        <taxon>Bacteria</taxon>
        <taxon>Pseudomonadati</taxon>
        <taxon>Bacteroidota</taxon>
        <taxon>Sphingobacteriia</taxon>
        <taxon>Sphingobacteriales</taxon>
        <taxon>Sphingobacteriaceae</taxon>
        <taxon>Pedobacter</taxon>
    </lineage>
</organism>
<evidence type="ECO:0000313" key="3">
    <source>
        <dbReference type="Proteomes" id="UP001165460"/>
    </source>
</evidence>
<feature type="transmembrane region" description="Helical" evidence="1">
    <location>
        <begin position="42"/>
        <end position="67"/>
    </location>
</feature>
<feature type="transmembrane region" description="Helical" evidence="1">
    <location>
        <begin position="73"/>
        <end position="94"/>
    </location>
</feature>
<sequence length="123" mass="13906">MEEKKEIKLEEIVAEAKEYVEERIEYIRLSTVEKGSKIAADFITNAVVAIGFTLAFLFGSVTLAFFLSNLFGSYVAGFGCVAGVYLLLSIIVFLTKDNIIEKWLVDLFIKKYFEKVADKDDEN</sequence>
<keyword evidence="1" id="KW-0812">Transmembrane</keyword>
<reference evidence="2" key="1">
    <citation type="submission" date="2022-03" db="EMBL/GenBank/DDBJ databases">
        <authorList>
            <person name="Woo C.Y."/>
        </authorList>
    </citation>
    <scope>NUCLEOTIDE SEQUENCE</scope>
    <source>
        <strain evidence="2">CYS-01</strain>
    </source>
</reference>
<dbReference type="EMBL" id="JALGBH010000001">
    <property type="protein sequence ID" value="MCJ0741957.1"/>
    <property type="molecule type" value="Genomic_DNA"/>
</dbReference>
<protein>
    <submittedName>
        <fullName evidence="2">Phage holin family protein</fullName>
    </submittedName>
</protein>